<sequence>ELQAAIQRVIAGEGPRSVFNTTTIPYSTLRKKVKDVGEGTTAPPKRWGPAPLLPAGSEQALTDWVVERQRVGRPVDRQAILRKASEVRPVVNSDIVDLFNALAKPAIEEKLHPSQVYDMDETAFMTRSKSKEVIAVRGSSDMWDTEPTMNFHLTIAACASATGHVVPPLFILPGKRWVLSF</sequence>
<dbReference type="Proteomes" id="UP000709295">
    <property type="component" value="Unassembled WGS sequence"/>
</dbReference>
<protein>
    <recommendedName>
        <fullName evidence="3">HTH CENPB-type domain-containing protein</fullName>
    </recommendedName>
</protein>
<reference evidence="1" key="1">
    <citation type="submission" date="2021-01" db="EMBL/GenBank/DDBJ databases">
        <title>Phytophthora aleatoria, a newly-described species from Pinus radiata is distinct from Phytophthora cactorum isolates based on comparative genomics.</title>
        <authorList>
            <person name="Mcdougal R."/>
            <person name="Panda P."/>
            <person name="Williams N."/>
            <person name="Studholme D.J."/>
        </authorList>
    </citation>
    <scope>NUCLEOTIDE SEQUENCE</scope>
    <source>
        <strain evidence="1">NZFS 4037</strain>
    </source>
</reference>
<name>A0A8J5IXC4_9STRA</name>
<dbReference type="AlphaFoldDB" id="A0A8J5IXC4"/>
<dbReference type="EMBL" id="JAENGY010002464">
    <property type="protein sequence ID" value="KAG6944131.1"/>
    <property type="molecule type" value="Genomic_DNA"/>
</dbReference>
<evidence type="ECO:0000313" key="1">
    <source>
        <dbReference type="EMBL" id="KAG6944131.1"/>
    </source>
</evidence>
<organism evidence="1 2">
    <name type="scientific">Phytophthora aleatoria</name>
    <dbReference type="NCBI Taxonomy" id="2496075"/>
    <lineage>
        <taxon>Eukaryota</taxon>
        <taxon>Sar</taxon>
        <taxon>Stramenopiles</taxon>
        <taxon>Oomycota</taxon>
        <taxon>Peronosporomycetes</taxon>
        <taxon>Peronosporales</taxon>
        <taxon>Peronosporaceae</taxon>
        <taxon>Phytophthora</taxon>
    </lineage>
</organism>
<accession>A0A8J5IXC4</accession>
<evidence type="ECO:0008006" key="3">
    <source>
        <dbReference type="Google" id="ProtNLM"/>
    </source>
</evidence>
<keyword evidence="2" id="KW-1185">Reference proteome</keyword>
<comment type="caution">
    <text evidence="1">The sequence shown here is derived from an EMBL/GenBank/DDBJ whole genome shotgun (WGS) entry which is preliminary data.</text>
</comment>
<proteinExistence type="predicted"/>
<evidence type="ECO:0000313" key="2">
    <source>
        <dbReference type="Proteomes" id="UP000709295"/>
    </source>
</evidence>
<gene>
    <name evidence="1" type="ORF">JG688_00017252</name>
</gene>
<feature type="non-terminal residue" evidence="1">
    <location>
        <position position="1"/>
    </location>
</feature>